<accession>A0A6J5DLQ8</accession>
<name>A0A6J5DLQ8_9BURK</name>
<feature type="region of interest" description="Disordered" evidence="1">
    <location>
        <begin position="198"/>
        <end position="222"/>
    </location>
</feature>
<keyword evidence="3" id="KW-1185">Reference proteome</keyword>
<organism evidence="2 3">
    <name type="scientific">Paraburkholderia humisilvae</name>
    <dbReference type="NCBI Taxonomy" id="627669"/>
    <lineage>
        <taxon>Bacteria</taxon>
        <taxon>Pseudomonadati</taxon>
        <taxon>Pseudomonadota</taxon>
        <taxon>Betaproteobacteria</taxon>
        <taxon>Burkholderiales</taxon>
        <taxon>Burkholderiaceae</taxon>
        <taxon>Paraburkholderia</taxon>
    </lineage>
</organism>
<evidence type="ECO:0000313" key="3">
    <source>
        <dbReference type="Proteomes" id="UP000494363"/>
    </source>
</evidence>
<feature type="compositionally biased region" description="Basic residues" evidence="1">
    <location>
        <begin position="206"/>
        <end position="215"/>
    </location>
</feature>
<sequence>MDDVNRNVIAQSLKDLDWKGVPLRNREALERAIAALECSELDAVPIPMLLFCPKCGLQHVDAAEPARVGESVWDKPPHRSHRCHACATVWRPADVPTVGVASIGTTGQADNWERVAHTVAVGAVRTVTVDEVEKNLLRKLLTFAWEVDIAWHRDRNEVRRIKLDLRDGVSMAPSLIEHRVDLIREFLATARHAVFAGGGDPDATPVKHRIKRSRHRSESAQA</sequence>
<dbReference type="Proteomes" id="UP000494363">
    <property type="component" value="Unassembled WGS sequence"/>
</dbReference>
<gene>
    <name evidence="2" type="ORF">LMG29542_02201</name>
</gene>
<protein>
    <submittedName>
        <fullName evidence="2">Uncharacterized protein</fullName>
    </submittedName>
</protein>
<evidence type="ECO:0000313" key="2">
    <source>
        <dbReference type="EMBL" id="CAB3753955.1"/>
    </source>
</evidence>
<evidence type="ECO:0000256" key="1">
    <source>
        <dbReference type="SAM" id="MobiDB-lite"/>
    </source>
</evidence>
<dbReference type="RefSeq" id="WP_175226488.1">
    <property type="nucleotide sequence ID" value="NZ_CADIKH010000009.1"/>
</dbReference>
<reference evidence="2 3" key="1">
    <citation type="submission" date="2020-04" db="EMBL/GenBank/DDBJ databases">
        <authorList>
            <person name="De Canck E."/>
        </authorList>
    </citation>
    <scope>NUCLEOTIDE SEQUENCE [LARGE SCALE GENOMIC DNA]</scope>
    <source>
        <strain evidence="2 3">LMG 29542</strain>
    </source>
</reference>
<dbReference type="EMBL" id="CADIKH010000009">
    <property type="protein sequence ID" value="CAB3753955.1"/>
    <property type="molecule type" value="Genomic_DNA"/>
</dbReference>
<dbReference type="AlphaFoldDB" id="A0A6J5DLQ8"/>
<proteinExistence type="predicted"/>